<accession>A0ABW1SXK1</accession>
<organism evidence="1 2">
    <name type="scientific">Longivirga aurantiaca</name>
    <dbReference type="NCBI Taxonomy" id="1837743"/>
    <lineage>
        <taxon>Bacteria</taxon>
        <taxon>Bacillati</taxon>
        <taxon>Actinomycetota</taxon>
        <taxon>Actinomycetes</taxon>
        <taxon>Sporichthyales</taxon>
        <taxon>Sporichthyaceae</taxon>
        <taxon>Longivirga</taxon>
    </lineage>
</organism>
<gene>
    <name evidence="1" type="ORF">ACFQGU_02625</name>
</gene>
<comment type="caution">
    <text evidence="1">The sequence shown here is derived from an EMBL/GenBank/DDBJ whole genome shotgun (WGS) entry which is preliminary data.</text>
</comment>
<protein>
    <submittedName>
        <fullName evidence="1">Uncharacterized protein</fullName>
    </submittedName>
</protein>
<reference evidence="2" key="1">
    <citation type="journal article" date="2019" name="Int. J. Syst. Evol. Microbiol.">
        <title>The Global Catalogue of Microorganisms (GCM) 10K type strain sequencing project: providing services to taxonomists for standard genome sequencing and annotation.</title>
        <authorList>
            <consortium name="The Broad Institute Genomics Platform"/>
            <consortium name="The Broad Institute Genome Sequencing Center for Infectious Disease"/>
            <person name="Wu L."/>
            <person name="Ma J."/>
        </authorList>
    </citation>
    <scope>NUCLEOTIDE SEQUENCE [LARGE SCALE GENOMIC DNA]</scope>
    <source>
        <strain evidence="2">CGMCC 4.7317</strain>
    </source>
</reference>
<keyword evidence="2" id="KW-1185">Reference proteome</keyword>
<dbReference type="Proteomes" id="UP001596138">
    <property type="component" value="Unassembled WGS sequence"/>
</dbReference>
<evidence type="ECO:0000313" key="2">
    <source>
        <dbReference type="Proteomes" id="UP001596138"/>
    </source>
</evidence>
<name>A0ABW1SXK1_9ACTN</name>
<proteinExistence type="predicted"/>
<dbReference type="EMBL" id="JBHSTI010000002">
    <property type="protein sequence ID" value="MFC6236757.1"/>
    <property type="molecule type" value="Genomic_DNA"/>
</dbReference>
<sequence length="77" mass="8686">MQAVDRSSSRGVHKLAPITPRIPLRVARLIERDHHREHDLVGGRVHGDRPFVLQGVRFHRTAAAARFITSSLRQACT</sequence>
<dbReference type="RefSeq" id="WP_386763793.1">
    <property type="nucleotide sequence ID" value="NZ_JBHSTI010000002.1"/>
</dbReference>
<evidence type="ECO:0000313" key="1">
    <source>
        <dbReference type="EMBL" id="MFC6236757.1"/>
    </source>
</evidence>